<gene>
    <name evidence="1" type="ORF">GO499_08495</name>
</gene>
<dbReference type="RefSeq" id="WP_161861801.1">
    <property type="nucleotide sequence ID" value="NZ_CP046620.1"/>
</dbReference>
<accession>A0A6P1T0D7</accession>
<dbReference type="KEGG" id="amaq:GO499_08495"/>
<keyword evidence="2" id="KW-1185">Reference proteome</keyword>
<dbReference type="AlphaFoldDB" id="A0A6P1T0D7"/>
<protein>
    <submittedName>
        <fullName evidence="1">Uncharacterized protein</fullName>
    </submittedName>
</protein>
<evidence type="ECO:0000313" key="2">
    <source>
        <dbReference type="Proteomes" id="UP000464495"/>
    </source>
</evidence>
<dbReference type="Proteomes" id="UP000464495">
    <property type="component" value="Chromosome"/>
</dbReference>
<reference evidence="1 2" key="1">
    <citation type="submission" date="2019-12" db="EMBL/GenBank/DDBJ databases">
        <title>Complete genome sequence of Algicella marina strain 9Alg 56(T) isolated from the red alga Tichocarpus crinitus.</title>
        <authorList>
            <person name="Kim S.-G."/>
            <person name="Nedashkovskaya O.I."/>
        </authorList>
    </citation>
    <scope>NUCLEOTIDE SEQUENCE [LARGE SCALE GENOMIC DNA]</scope>
    <source>
        <strain evidence="1 2">9Alg 56</strain>
    </source>
</reference>
<sequence>MSSFHLEDTNNYIAETFNEQVCAKPPKKKRKRVAPVSVRLSEEERAILEEQAGGLSLSAHIRERMFGEETKPRKSRGRSPVKDHAKLAHVLRLLGETNLARDLSDLQWSVEEGQVCLSAKSEELLRLACVSVIQMRKDVLRALGLRA</sequence>
<proteinExistence type="predicted"/>
<organism evidence="1 2">
    <name type="scientific">Algicella marina</name>
    <dbReference type="NCBI Taxonomy" id="2683284"/>
    <lineage>
        <taxon>Bacteria</taxon>
        <taxon>Pseudomonadati</taxon>
        <taxon>Pseudomonadota</taxon>
        <taxon>Alphaproteobacteria</taxon>
        <taxon>Rhodobacterales</taxon>
        <taxon>Paracoccaceae</taxon>
        <taxon>Algicella</taxon>
    </lineage>
</organism>
<dbReference type="InterPro" id="IPR053842">
    <property type="entry name" value="NikA-like"/>
</dbReference>
<dbReference type="Pfam" id="PF21983">
    <property type="entry name" value="NikA-like"/>
    <property type="match status" value="1"/>
</dbReference>
<dbReference type="EMBL" id="CP046620">
    <property type="protein sequence ID" value="QHQ35235.1"/>
    <property type="molecule type" value="Genomic_DNA"/>
</dbReference>
<evidence type="ECO:0000313" key="1">
    <source>
        <dbReference type="EMBL" id="QHQ35235.1"/>
    </source>
</evidence>
<name>A0A6P1T0D7_9RHOB</name>